<reference evidence="1 2" key="1">
    <citation type="journal article" date="2014" name="PLoS ONE">
        <title>Global Analysis of Gene Expression Profiles in Physic Nut (Jatropha curcas L.) Seedlings Exposed to Salt Stress.</title>
        <authorList>
            <person name="Zhang L."/>
            <person name="Zhang C."/>
            <person name="Wu P."/>
            <person name="Chen Y."/>
            <person name="Li M."/>
            <person name="Jiang H."/>
            <person name="Wu G."/>
        </authorList>
    </citation>
    <scope>NUCLEOTIDE SEQUENCE [LARGE SCALE GENOMIC DNA]</scope>
    <source>
        <strain evidence="2">cv. GZQX0401</strain>
        <tissue evidence="1">Young leaves</tissue>
    </source>
</reference>
<accession>A0A067LGP3</accession>
<evidence type="ECO:0000313" key="2">
    <source>
        <dbReference type="Proteomes" id="UP000027138"/>
    </source>
</evidence>
<evidence type="ECO:0000313" key="1">
    <source>
        <dbReference type="EMBL" id="KDP43344.1"/>
    </source>
</evidence>
<dbReference type="Proteomes" id="UP000027138">
    <property type="component" value="Unassembled WGS sequence"/>
</dbReference>
<protein>
    <submittedName>
        <fullName evidence="1">Uncharacterized protein</fullName>
    </submittedName>
</protein>
<name>A0A067LGP3_JATCU</name>
<dbReference type="EMBL" id="KK914271">
    <property type="protein sequence ID" value="KDP43344.1"/>
    <property type="molecule type" value="Genomic_DNA"/>
</dbReference>
<gene>
    <name evidence="1" type="ORF">JCGZ_25449</name>
</gene>
<proteinExistence type="predicted"/>
<keyword evidence="2" id="KW-1185">Reference proteome</keyword>
<sequence length="59" mass="6154">MRAKSKLRVLKATGPPEIGAGGPDLQWWHNLAEEWLAAQLQSVGGGATWLQCVGGGALA</sequence>
<organism evidence="1 2">
    <name type="scientific">Jatropha curcas</name>
    <name type="common">Barbados nut</name>
    <dbReference type="NCBI Taxonomy" id="180498"/>
    <lineage>
        <taxon>Eukaryota</taxon>
        <taxon>Viridiplantae</taxon>
        <taxon>Streptophyta</taxon>
        <taxon>Embryophyta</taxon>
        <taxon>Tracheophyta</taxon>
        <taxon>Spermatophyta</taxon>
        <taxon>Magnoliopsida</taxon>
        <taxon>eudicotyledons</taxon>
        <taxon>Gunneridae</taxon>
        <taxon>Pentapetalae</taxon>
        <taxon>rosids</taxon>
        <taxon>fabids</taxon>
        <taxon>Malpighiales</taxon>
        <taxon>Euphorbiaceae</taxon>
        <taxon>Crotonoideae</taxon>
        <taxon>Jatropheae</taxon>
        <taxon>Jatropha</taxon>
    </lineage>
</organism>
<dbReference type="AlphaFoldDB" id="A0A067LGP3"/>